<evidence type="ECO:0000256" key="6">
    <source>
        <dbReference type="ARBA" id="ARBA00023127"/>
    </source>
</evidence>
<dbReference type="SMART" id="SM01332">
    <property type="entry name" value="Cyclin_C"/>
    <property type="match status" value="1"/>
</dbReference>
<reference evidence="13" key="3">
    <citation type="submission" date="2025-09" db="UniProtKB">
        <authorList>
            <consortium name="Ensembl"/>
        </authorList>
    </citation>
    <scope>IDENTIFICATION</scope>
</reference>
<dbReference type="InterPro" id="IPR036915">
    <property type="entry name" value="Cyclin-like_sf"/>
</dbReference>
<keyword evidence="4" id="KW-0677">Repeat</keyword>
<evidence type="ECO:0000256" key="7">
    <source>
        <dbReference type="ARBA" id="ARBA00023163"/>
    </source>
</evidence>
<keyword evidence="14" id="KW-1185">Reference proteome</keyword>
<feature type="compositionally biased region" description="Basic and acidic residues" evidence="10">
    <location>
        <begin position="382"/>
        <end position="402"/>
    </location>
</feature>
<dbReference type="Gene3D" id="1.10.472.10">
    <property type="entry name" value="Cyclin-like"/>
    <property type="match status" value="2"/>
</dbReference>
<dbReference type="AlphaFoldDB" id="A0A4W5LLV2"/>
<dbReference type="Pfam" id="PF00134">
    <property type="entry name" value="Cyclin_N"/>
    <property type="match status" value="1"/>
</dbReference>
<comment type="subcellular location">
    <subcellularLocation>
        <location evidence="1">Nucleus speckle</location>
    </subcellularLocation>
    <subcellularLocation>
        <location evidence="2">Nucleus</location>
        <location evidence="2">Nucleoplasm</location>
    </subcellularLocation>
</comment>
<evidence type="ECO:0000256" key="4">
    <source>
        <dbReference type="ARBA" id="ARBA00022737"/>
    </source>
</evidence>
<dbReference type="CDD" id="cd20592">
    <property type="entry name" value="CYCLIN_CCNL1_rpt2"/>
    <property type="match status" value="1"/>
</dbReference>
<evidence type="ECO:0000259" key="12">
    <source>
        <dbReference type="SMART" id="SM01332"/>
    </source>
</evidence>
<dbReference type="InterPro" id="IPR013763">
    <property type="entry name" value="Cyclin-like_dom"/>
</dbReference>
<feature type="compositionally biased region" description="Basic residues" evidence="10">
    <location>
        <begin position="326"/>
        <end position="341"/>
    </location>
</feature>
<evidence type="ECO:0000256" key="2">
    <source>
        <dbReference type="ARBA" id="ARBA00004642"/>
    </source>
</evidence>
<evidence type="ECO:0000256" key="5">
    <source>
        <dbReference type="ARBA" id="ARBA00023015"/>
    </source>
</evidence>
<keyword evidence="8" id="KW-0539">Nucleus</keyword>
<reference evidence="14" key="1">
    <citation type="submission" date="2018-06" db="EMBL/GenBank/DDBJ databases">
        <title>Genome assembly of Danube salmon.</title>
        <authorList>
            <person name="Macqueen D.J."/>
            <person name="Gundappa M.K."/>
        </authorList>
    </citation>
    <scope>NUCLEOTIDE SEQUENCE [LARGE SCALE GENOMIC DNA]</scope>
</reference>
<dbReference type="FunFam" id="1.10.472.10:FF:000014">
    <property type="entry name" value="cyclin-L1 isoform X1"/>
    <property type="match status" value="1"/>
</dbReference>
<proteinExistence type="inferred from homology"/>
<organism evidence="13 14">
    <name type="scientific">Hucho hucho</name>
    <name type="common">huchen</name>
    <dbReference type="NCBI Taxonomy" id="62062"/>
    <lineage>
        <taxon>Eukaryota</taxon>
        <taxon>Metazoa</taxon>
        <taxon>Chordata</taxon>
        <taxon>Craniata</taxon>
        <taxon>Vertebrata</taxon>
        <taxon>Euteleostomi</taxon>
        <taxon>Actinopterygii</taxon>
        <taxon>Neopterygii</taxon>
        <taxon>Teleostei</taxon>
        <taxon>Protacanthopterygii</taxon>
        <taxon>Salmoniformes</taxon>
        <taxon>Salmonidae</taxon>
        <taxon>Salmoninae</taxon>
        <taxon>Hucho</taxon>
    </lineage>
</organism>
<evidence type="ECO:0000256" key="3">
    <source>
        <dbReference type="ARBA" id="ARBA00010589"/>
    </source>
</evidence>
<evidence type="ECO:0000256" key="10">
    <source>
        <dbReference type="SAM" id="MobiDB-lite"/>
    </source>
</evidence>
<dbReference type="InterPro" id="IPR006671">
    <property type="entry name" value="Cyclin_N"/>
</dbReference>
<dbReference type="Ensembl" id="ENSHHUT00000027884.1">
    <property type="protein sequence ID" value="ENSHHUP00000026828.1"/>
    <property type="gene ID" value="ENSHHUG00000016981.1"/>
</dbReference>
<accession>A0A4W5LLV2</accession>
<dbReference type="SMART" id="SM00385">
    <property type="entry name" value="CYCLIN"/>
    <property type="match status" value="2"/>
</dbReference>
<dbReference type="PANTHER" id="PTHR10026">
    <property type="entry name" value="CYCLIN"/>
    <property type="match status" value="1"/>
</dbReference>
<reference evidence="13" key="2">
    <citation type="submission" date="2025-08" db="UniProtKB">
        <authorList>
            <consortium name="Ensembl"/>
        </authorList>
    </citation>
    <scope>IDENTIFICATION</scope>
</reference>
<evidence type="ECO:0000256" key="8">
    <source>
        <dbReference type="ARBA" id="ARBA00023242"/>
    </source>
</evidence>
<dbReference type="GO" id="GO:0016607">
    <property type="term" value="C:nuclear speck"/>
    <property type="evidence" value="ECO:0007669"/>
    <property type="project" value="UniProtKB-SubCell"/>
</dbReference>
<protein>
    <submittedName>
        <fullName evidence="13">Cyclin L1a</fullName>
    </submittedName>
</protein>
<sequence>MLDGLDLPTETDLRILGCELIQSAGILLRLPQVAMATGQVLFHRFFYSKSFVKHSFEVVAMACVNLASKIEEAPRRFRDVINVFHHLKQSHRGTSRSASSLILDQNYINTKNQVIKAERRILKELGFCVHVKHPHKIIVMYLQVLECEKNQTLVQTAWNYMNDSLRTNVFVRFQAETIACACIYLAARALQMPLPSRPHWYLLFGATEEEIKDICITTLKLYTRKKPDYDHLEKEVEKRKMSLQEAKLKAKGLNPDGTPALSNLGGFSPGSKPCSPDVVKVEDKSPNLQVLKPVKKEHNPKHNPAYLFIFLYNSRRSRSGTYSSRSRSRSHSHSPSPRRHPSSPLLTHLKSKPGHHGNIDPKPSSRHSSSGGGAHKRKRSRSRSDSKGERERGRERDRDRSTSDLSSAKKHKHERGGPGGGHHRGDRRERSRSYERERTHKGKRHSSSGGHSGHGRHRR</sequence>
<dbReference type="PIRSF" id="PIRSF036580">
    <property type="entry name" value="Cyclin_L"/>
    <property type="match status" value="1"/>
</dbReference>
<dbReference type="InterPro" id="IPR043198">
    <property type="entry name" value="Cyclin/Ssn8"/>
</dbReference>
<dbReference type="GO" id="GO:0006357">
    <property type="term" value="P:regulation of transcription by RNA polymerase II"/>
    <property type="evidence" value="ECO:0007669"/>
    <property type="project" value="InterPro"/>
</dbReference>
<dbReference type="Proteomes" id="UP000314982">
    <property type="component" value="Unassembled WGS sequence"/>
</dbReference>
<evidence type="ECO:0000313" key="14">
    <source>
        <dbReference type="Proteomes" id="UP000314982"/>
    </source>
</evidence>
<feature type="domain" description="Cyclin-like" evidence="11">
    <location>
        <begin position="136"/>
        <end position="220"/>
    </location>
</feature>
<keyword evidence="7" id="KW-0804">Transcription</keyword>
<evidence type="ECO:0000256" key="9">
    <source>
        <dbReference type="RuleBase" id="RU000383"/>
    </source>
</evidence>
<dbReference type="GeneTree" id="ENSGT00940000159135"/>
<keyword evidence="5" id="KW-0805">Transcription regulation</keyword>
<dbReference type="SUPFAM" id="SSF47954">
    <property type="entry name" value="Cyclin-like"/>
    <property type="match status" value="2"/>
</dbReference>
<dbReference type="CDD" id="cd20589">
    <property type="entry name" value="CYCLIN_CCNL1_rpt1"/>
    <property type="match status" value="1"/>
</dbReference>
<feature type="domain" description="Cyclin-like" evidence="11">
    <location>
        <begin position="19"/>
        <end position="123"/>
    </location>
</feature>
<evidence type="ECO:0000313" key="13">
    <source>
        <dbReference type="Ensembl" id="ENSHHUP00000026828.1"/>
    </source>
</evidence>
<evidence type="ECO:0000259" key="11">
    <source>
        <dbReference type="SMART" id="SM00385"/>
    </source>
</evidence>
<feature type="domain" description="Cyclin C-terminal" evidence="12">
    <location>
        <begin position="132"/>
        <end position="247"/>
    </location>
</feature>
<keyword evidence="6 9" id="KW-0195">Cyclin</keyword>
<evidence type="ECO:0000256" key="1">
    <source>
        <dbReference type="ARBA" id="ARBA00004324"/>
    </source>
</evidence>
<comment type="similarity">
    <text evidence="3">Belongs to the cyclin family. Cyclin L subfamily.</text>
</comment>
<feature type="region of interest" description="Disordered" evidence="10">
    <location>
        <begin position="251"/>
        <end position="280"/>
    </location>
</feature>
<feature type="compositionally biased region" description="Basic and acidic residues" evidence="10">
    <location>
        <begin position="426"/>
        <end position="438"/>
    </location>
</feature>
<dbReference type="STRING" id="62062.ENSHHUP00000026828"/>
<name>A0A4W5LLV2_9TELE</name>
<dbReference type="InterPro" id="IPR004367">
    <property type="entry name" value="Cyclin_C-dom"/>
</dbReference>
<dbReference type="GO" id="GO:0016538">
    <property type="term" value="F:cyclin-dependent protein serine/threonine kinase regulator activity"/>
    <property type="evidence" value="ECO:0007669"/>
    <property type="project" value="InterPro"/>
</dbReference>
<feature type="region of interest" description="Disordered" evidence="10">
    <location>
        <begin position="318"/>
        <end position="459"/>
    </location>
</feature>
<dbReference type="Pfam" id="PF02984">
    <property type="entry name" value="Cyclin_C"/>
    <property type="match status" value="1"/>
</dbReference>
<dbReference type="FunFam" id="1.10.472.10:FF:000016">
    <property type="entry name" value="cyclin-L1 isoform X1"/>
    <property type="match status" value="1"/>
</dbReference>